<sequence>MTQLTAHSALCYLLAMTAVAVTGCSKDSPSLATVKGQVTLDGQALTSGTVVTSTDDGRGARGAIDTQGRFTLSSGKLGEGAQPGLHHVAVKAYSSSDPGNPEAAAKPLVPQRYLSTANSGLTIDVKAGELNEVTLELSSHPNLHR</sequence>
<keyword evidence="3" id="KW-1185">Reference proteome</keyword>
<name>A0A9X2JHY7_9BACT</name>
<comment type="caution">
    <text evidence="2">The sequence shown here is derived from an EMBL/GenBank/DDBJ whole genome shotgun (WGS) entry which is preliminary data.</text>
</comment>
<proteinExistence type="predicted"/>
<dbReference type="Proteomes" id="UP001155241">
    <property type="component" value="Unassembled WGS sequence"/>
</dbReference>
<dbReference type="EMBL" id="JAMXLR010000076">
    <property type="protein sequence ID" value="MCO6046540.1"/>
    <property type="molecule type" value="Genomic_DNA"/>
</dbReference>
<evidence type="ECO:0000313" key="2">
    <source>
        <dbReference type="EMBL" id="MCO6046540.1"/>
    </source>
</evidence>
<evidence type="ECO:0008006" key="4">
    <source>
        <dbReference type="Google" id="ProtNLM"/>
    </source>
</evidence>
<evidence type="ECO:0000256" key="1">
    <source>
        <dbReference type="SAM" id="SignalP"/>
    </source>
</evidence>
<evidence type="ECO:0000313" key="3">
    <source>
        <dbReference type="Proteomes" id="UP001155241"/>
    </source>
</evidence>
<dbReference type="AlphaFoldDB" id="A0A9X2JHY7"/>
<reference evidence="2" key="1">
    <citation type="submission" date="2022-06" db="EMBL/GenBank/DDBJ databases">
        <title>Aeoliella straminimaris, a novel planctomycete from sediments.</title>
        <authorList>
            <person name="Vitorino I.R."/>
            <person name="Lage O.M."/>
        </authorList>
    </citation>
    <scope>NUCLEOTIDE SEQUENCE</scope>
    <source>
        <strain evidence="2">ICT_H6.2</strain>
    </source>
</reference>
<keyword evidence="1" id="KW-0732">Signal</keyword>
<accession>A0A9X2JHY7</accession>
<gene>
    <name evidence="2" type="ORF">NG895_21795</name>
</gene>
<feature type="chain" id="PRO_5040776064" description="Carboxypeptidase regulatory-like domain-containing protein" evidence="1">
    <location>
        <begin position="21"/>
        <end position="145"/>
    </location>
</feature>
<organism evidence="2 3">
    <name type="scientific">Aeoliella straminimaris</name>
    <dbReference type="NCBI Taxonomy" id="2954799"/>
    <lineage>
        <taxon>Bacteria</taxon>
        <taxon>Pseudomonadati</taxon>
        <taxon>Planctomycetota</taxon>
        <taxon>Planctomycetia</taxon>
        <taxon>Pirellulales</taxon>
        <taxon>Lacipirellulaceae</taxon>
        <taxon>Aeoliella</taxon>
    </lineage>
</organism>
<protein>
    <recommendedName>
        <fullName evidence="4">Carboxypeptidase regulatory-like domain-containing protein</fullName>
    </recommendedName>
</protein>
<feature type="signal peptide" evidence="1">
    <location>
        <begin position="1"/>
        <end position="20"/>
    </location>
</feature>